<dbReference type="InterPro" id="IPR001054">
    <property type="entry name" value="A/G_cyclase"/>
</dbReference>
<keyword evidence="1" id="KW-1133">Transmembrane helix</keyword>
<dbReference type="CDD" id="cd07302">
    <property type="entry name" value="CHD"/>
    <property type="match status" value="1"/>
</dbReference>
<dbReference type="Gene3D" id="3.30.70.1230">
    <property type="entry name" value="Nucleotide cyclase"/>
    <property type="match status" value="1"/>
</dbReference>
<comment type="caution">
    <text evidence="3">The sequence shown here is derived from an EMBL/GenBank/DDBJ whole genome shotgun (WGS) entry which is preliminary data.</text>
</comment>
<keyword evidence="1" id="KW-0472">Membrane</keyword>
<dbReference type="GO" id="GO:0004016">
    <property type="term" value="F:adenylate cyclase activity"/>
    <property type="evidence" value="ECO:0007669"/>
    <property type="project" value="UniProtKB-ARBA"/>
</dbReference>
<evidence type="ECO:0000259" key="2">
    <source>
        <dbReference type="PROSITE" id="PS50125"/>
    </source>
</evidence>
<dbReference type="PROSITE" id="PS50125">
    <property type="entry name" value="GUANYLATE_CYCLASE_2"/>
    <property type="match status" value="1"/>
</dbReference>
<accession>A0AAE3EIQ4</accession>
<name>A0AAE3EIQ4_9SPIR</name>
<dbReference type="InterPro" id="IPR050697">
    <property type="entry name" value="Adenylyl/Guanylyl_Cyclase_3/4"/>
</dbReference>
<evidence type="ECO:0000256" key="1">
    <source>
        <dbReference type="SAM" id="Phobius"/>
    </source>
</evidence>
<dbReference type="Gene3D" id="6.10.340.10">
    <property type="match status" value="1"/>
</dbReference>
<dbReference type="RefSeq" id="WP_230754284.1">
    <property type="nucleotide sequence ID" value="NZ_JAINWA010000001.1"/>
</dbReference>
<proteinExistence type="predicted"/>
<organism evidence="3 4">
    <name type="scientific">Teretinema zuelzerae</name>
    <dbReference type="NCBI Taxonomy" id="156"/>
    <lineage>
        <taxon>Bacteria</taxon>
        <taxon>Pseudomonadati</taxon>
        <taxon>Spirochaetota</taxon>
        <taxon>Spirochaetia</taxon>
        <taxon>Spirochaetales</taxon>
        <taxon>Treponemataceae</taxon>
        <taxon>Teretinema</taxon>
    </lineage>
</organism>
<dbReference type="EMBL" id="JAINWA010000001">
    <property type="protein sequence ID" value="MCD1654244.1"/>
    <property type="molecule type" value="Genomic_DNA"/>
</dbReference>
<feature type="transmembrane region" description="Helical" evidence="1">
    <location>
        <begin position="12"/>
        <end position="37"/>
    </location>
</feature>
<evidence type="ECO:0000313" key="3">
    <source>
        <dbReference type="EMBL" id="MCD1654244.1"/>
    </source>
</evidence>
<reference evidence="3" key="1">
    <citation type="submission" date="2021-08" db="EMBL/GenBank/DDBJ databases">
        <title>Comparative analyses of Brucepasteria parasyntrophica and Teretinema zuelzerae.</title>
        <authorList>
            <person name="Song Y."/>
            <person name="Brune A."/>
        </authorList>
    </citation>
    <scope>NUCLEOTIDE SEQUENCE</scope>
    <source>
        <strain evidence="3">DSM 1903</strain>
    </source>
</reference>
<feature type="transmembrane region" description="Helical" evidence="1">
    <location>
        <begin position="134"/>
        <end position="153"/>
    </location>
</feature>
<dbReference type="SUPFAM" id="SSF55073">
    <property type="entry name" value="Nucleotide cyclase"/>
    <property type="match status" value="1"/>
</dbReference>
<feature type="domain" description="Guanylate cyclase" evidence="2">
    <location>
        <begin position="518"/>
        <end position="646"/>
    </location>
</feature>
<keyword evidence="1" id="KW-0812">Transmembrane</keyword>
<feature type="transmembrane region" description="Helical" evidence="1">
    <location>
        <begin position="98"/>
        <end position="114"/>
    </location>
</feature>
<keyword evidence="4" id="KW-1185">Reference proteome</keyword>
<feature type="transmembrane region" description="Helical" evidence="1">
    <location>
        <begin position="214"/>
        <end position="234"/>
    </location>
</feature>
<evidence type="ECO:0000313" key="4">
    <source>
        <dbReference type="Proteomes" id="UP001198163"/>
    </source>
</evidence>
<protein>
    <submittedName>
        <fullName evidence="3">Adenylate/guanylate cyclase domain-containing protein</fullName>
    </submittedName>
</protein>
<dbReference type="Pfam" id="PF00211">
    <property type="entry name" value="Guanylate_cyc"/>
    <property type="match status" value="1"/>
</dbReference>
<feature type="transmembrane region" description="Helical" evidence="1">
    <location>
        <begin position="57"/>
        <end position="78"/>
    </location>
</feature>
<dbReference type="GO" id="GO:0035556">
    <property type="term" value="P:intracellular signal transduction"/>
    <property type="evidence" value="ECO:0007669"/>
    <property type="project" value="InterPro"/>
</dbReference>
<dbReference type="InterPro" id="IPR029787">
    <property type="entry name" value="Nucleotide_cyclase"/>
</dbReference>
<feature type="transmembrane region" description="Helical" evidence="1">
    <location>
        <begin position="415"/>
        <end position="438"/>
    </location>
</feature>
<dbReference type="PANTHER" id="PTHR43081:SF1">
    <property type="entry name" value="ADENYLATE CYCLASE, TERMINAL-DIFFERENTIATION SPECIFIC"/>
    <property type="match status" value="1"/>
</dbReference>
<dbReference type="SMART" id="SM00044">
    <property type="entry name" value="CYCc"/>
    <property type="match status" value="1"/>
</dbReference>
<dbReference type="GO" id="GO:0009190">
    <property type="term" value="P:cyclic nucleotide biosynthetic process"/>
    <property type="evidence" value="ECO:0007669"/>
    <property type="project" value="InterPro"/>
</dbReference>
<dbReference type="AlphaFoldDB" id="A0AAE3EIQ4"/>
<dbReference type="PANTHER" id="PTHR43081">
    <property type="entry name" value="ADENYLATE CYCLASE, TERMINAL-DIFFERENTIATION SPECIFIC-RELATED"/>
    <property type="match status" value="1"/>
</dbReference>
<gene>
    <name evidence="3" type="ORF">K7J14_05950</name>
</gene>
<sequence length="769" mass="86287">MKTFNKPPLHLALDAASVFLAGFWLISPWSTFSPQLIQPVLMPLSFLGSGAPALSRAPLFAIWLIALWMLFLLAAAAIPQKLRAFGDTTGLPQHIMRILATAIIAWASILPILVQADTPAWFSGVSAFRWTGPVLAAAAHIASTAYFLSYINWQNPVYREYREFRKQQKAQEAGRKSKELSVRTRAAVPAQDEAAEAAGKKSAVEIFFRIRSKLFLAFIGIFSLILVSLTTLLLGNYKETILDAVGDTARSFAEQAASSYRINLGDEIALHEFINRQNDLNKKAEFKFHDLTLYTNLKQEIYLDDIPAEFPEYRAEYGTLVPGERFPETAALSGSEAKRIASDRAQGRKVSAYFDPVEARHVFETPIIKIDTVRKGDEKIRRERFLGAARISFDDAVIMRPYFKTRISVVASTAFFLYLAIILTYVVGNYIVNPLLFLRMNVRKISEVLTDMIRGETRVSANAIVYRDCVTSRDEIKSLSTEINDMVTVIRGIVPYISASTLKHAESGSTVSTEKDLAFLFTDIRGFTTLCEGMKPEQVVDVLNRYLDLETEIILNNQGDVDKFVGDEMMAFFDGPNKDLNACRAAMQIRHAMMEEKEKREKEGLPVVAIGIGINSGPVVFGSVGARERMDFTSIGDTVNLAARLEGANKAYGSKTLITETVWKQVREDFLCREMDVIAVKGKNEPVRIYEILQESAKAPEKLKNICAQFEEGIEAYRKRSWKKAEKIFGKLAKEYGDEPSKVYLDRIAHFQIQPPADDWDGVFRMTVK</sequence>
<dbReference type="Proteomes" id="UP001198163">
    <property type="component" value="Unassembled WGS sequence"/>
</dbReference>